<keyword evidence="3 11" id="KW-0808">Transferase</keyword>
<dbReference type="SUPFAM" id="SSF52540">
    <property type="entry name" value="P-loop containing nucleoside triphosphate hydrolases"/>
    <property type="match status" value="1"/>
</dbReference>
<dbReference type="NCBIfam" id="TIGR01128">
    <property type="entry name" value="holA"/>
    <property type="match status" value="1"/>
</dbReference>
<evidence type="ECO:0000256" key="8">
    <source>
        <dbReference type="ARBA" id="ARBA00049244"/>
    </source>
</evidence>
<dbReference type="Pfam" id="PF21694">
    <property type="entry name" value="DNA_pol3_delta_C"/>
    <property type="match status" value="1"/>
</dbReference>
<keyword evidence="5" id="KW-0235">DNA replication</keyword>
<evidence type="ECO:0000313" key="11">
    <source>
        <dbReference type="EMBL" id="MEW9500494.1"/>
    </source>
</evidence>
<dbReference type="EMBL" id="JBFMIA010000001">
    <property type="protein sequence ID" value="MEW9500494.1"/>
    <property type="molecule type" value="Genomic_DNA"/>
</dbReference>
<protein>
    <recommendedName>
        <fullName evidence="2">DNA polymerase III subunit delta</fullName>
        <ecNumber evidence="1">2.7.7.7</ecNumber>
    </recommendedName>
</protein>
<dbReference type="PANTHER" id="PTHR34388">
    <property type="entry name" value="DNA POLYMERASE III SUBUNIT DELTA"/>
    <property type="match status" value="1"/>
</dbReference>
<comment type="caution">
    <text evidence="11">The sequence shown here is derived from an EMBL/GenBank/DDBJ whole genome shotgun (WGS) entry which is preliminary data.</text>
</comment>
<name>A0ABV3Q0K8_9BACL</name>
<dbReference type="GO" id="GO:0003887">
    <property type="term" value="F:DNA-directed DNA polymerase activity"/>
    <property type="evidence" value="ECO:0007669"/>
    <property type="project" value="UniProtKB-EC"/>
</dbReference>
<dbReference type="RefSeq" id="WP_367777780.1">
    <property type="nucleotide sequence ID" value="NZ_JBFMIA010000001.1"/>
</dbReference>
<evidence type="ECO:0000259" key="9">
    <source>
        <dbReference type="Pfam" id="PF06144"/>
    </source>
</evidence>
<evidence type="ECO:0000256" key="5">
    <source>
        <dbReference type="ARBA" id="ARBA00022705"/>
    </source>
</evidence>
<dbReference type="Gene3D" id="1.20.272.10">
    <property type="match status" value="1"/>
</dbReference>
<dbReference type="InterPro" id="IPR008921">
    <property type="entry name" value="DNA_pol3_clamp-load_cplx_C"/>
</dbReference>
<dbReference type="EC" id="2.7.7.7" evidence="1"/>
<evidence type="ECO:0000256" key="7">
    <source>
        <dbReference type="ARBA" id="ARBA00034754"/>
    </source>
</evidence>
<keyword evidence="4 11" id="KW-0548">Nucleotidyltransferase</keyword>
<feature type="domain" description="DNA polymerase III delta N-terminal" evidence="9">
    <location>
        <begin position="19"/>
        <end position="146"/>
    </location>
</feature>
<dbReference type="SUPFAM" id="SSF48019">
    <property type="entry name" value="post-AAA+ oligomerization domain-like"/>
    <property type="match status" value="1"/>
</dbReference>
<evidence type="ECO:0000256" key="3">
    <source>
        <dbReference type="ARBA" id="ARBA00022679"/>
    </source>
</evidence>
<dbReference type="Gene3D" id="3.40.50.300">
    <property type="entry name" value="P-loop containing nucleotide triphosphate hydrolases"/>
    <property type="match status" value="1"/>
</dbReference>
<dbReference type="InterPro" id="IPR027417">
    <property type="entry name" value="P-loop_NTPase"/>
</dbReference>
<dbReference type="Proteomes" id="UP001556040">
    <property type="component" value="Unassembled WGS sequence"/>
</dbReference>
<evidence type="ECO:0000256" key="6">
    <source>
        <dbReference type="ARBA" id="ARBA00022932"/>
    </source>
</evidence>
<gene>
    <name evidence="11" type="primary">holA</name>
    <name evidence="11" type="ORF">AB1471_01620</name>
</gene>
<dbReference type="InterPro" id="IPR048466">
    <property type="entry name" value="DNA_pol3_delta-like_C"/>
</dbReference>
<evidence type="ECO:0000256" key="1">
    <source>
        <dbReference type="ARBA" id="ARBA00012417"/>
    </source>
</evidence>
<dbReference type="InterPro" id="IPR010372">
    <property type="entry name" value="DNA_pol3_delta_N"/>
</dbReference>
<reference evidence="11 12" key="1">
    <citation type="journal article" date="1979" name="Int. J. Syst. Evol. Microbiol.">
        <title>Bacillus globisporus subsp. marinus subsp. nov.</title>
        <authorList>
            <person name="Liu H."/>
        </authorList>
    </citation>
    <scope>NUCLEOTIDE SEQUENCE [LARGE SCALE GENOMIC DNA]</scope>
    <source>
        <strain evidence="11 12">DSM 1297</strain>
    </source>
</reference>
<sequence>MLIVKEWTAIKKQQFAPVYLVYGDEPFLIKETKQLLLKHVISEEEMDFNFSSHDLEDGVTLEQAMEEAEMVPFMGERRLIFIHNPSFLTSEKKKEKVEHNVSSLERYLASPSPYTILVFVAPYEKLDERKKITKLLKKNSNVIEAKKLKGNDIETWIRQRVGKEGVQIEDQAIKKVIELAGMNLFMLASEIEKLALYALGTSAITVEMVEQLTARSIEQNVFELIDRAVNNRIEEALRLYYDLLKQKEEPLKILALLAGQFRLIYQVKSLTSKGYGQQQIATQLKVHPFRIKLAAKHAQLFSDQHLATIMLSLAECDLEMKSSSFNKEMVIELFLTRLLNQR</sequence>
<organism evidence="11 12">
    <name type="scientific">Jeotgalibacillus marinus</name>
    <dbReference type="NCBI Taxonomy" id="86667"/>
    <lineage>
        <taxon>Bacteria</taxon>
        <taxon>Bacillati</taxon>
        <taxon>Bacillota</taxon>
        <taxon>Bacilli</taxon>
        <taxon>Bacillales</taxon>
        <taxon>Caryophanaceae</taxon>
        <taxon>Jeotgalibacillus</taxon>
    </lineage>
</organism>
<keyword evidence="12" id="KW-1185">Reference proteome</keyword>
<evidence type="ECO:0000259" key="10">
    <source>
        <dbReference type="Pfam" id="PF21694"/>
    </source>
</evidence>
<dbReference type="PANTHER" id="PTHR34388:SF1">
    <property type="entry name" value="DNA POLYMERASE III SUBUNIT DELTA"/>
    <property type="match status" value="1"/>
</dbReference>
<proteinExistence type="inferred from homology"/>
<evidence type="ECO:0000313" key="12">
    <source>
        <dbReference type="Proteomes" id="UP001556040"/>
    </source>
</evidence>
<feature type="domain" description="DNA polymerase III delta subunit-like C-terminal" evidence="10">
    <location>
        <begin position="218"/>
        <end position="337"/>
    </location>
</feature>
<comment type="similarity">
    <text evidence="7">Belongs to the DNA polymerase HolA subunit family.</text>
</comment>
<comment type="catalytic activity">
    <reaction evidence="8">
        <text>DNA(n) + a 2'-deoxyribonucleoside 5'-triphosphate = DNA(n+1) + diphosphate</text>
        <dbReference type="Rhea" id="RHEA:22508"/>
        <dbReference type="Rhea" id="RHEA-COMP:17339"/>
        <dbReference type="Rhea" id="RHEA-COMP:17340"/>
        <dbReference type="ChEBI" id="CHEBI:33019"/>
        <dbReference type="ChEBI" id="CHEBI:61560"/>
        <dbReference type="ChEBI" id="CHEBI:173112"/>
        <dbReference type="EC" id="2.7.7.7"/>
    </reaction>
</comment>
<keyword evidence="6" id="KW-0239">DNA-directed DNA polymerase</keyword>
<accession>A0ABV3Q0K8</accession>
<dbReference type="InterPro" id="IPR005790">
    <property type="entry name" value="DNA_polIII_delta"/>
</dbReference>
<dbReference type="Pfam" id="PF06144">
    <property type="entry name" value="DNA_pol3_delta"/>
    <property type="match status" value="1"/>
</dbReference>
<evidence type="ECO:0000256" key="2">
    <source>
        <dbReference type="ARBA" id="ARBA00017703"/>
    </source>
</evidence>
<evidence type="ECO:0000256" key="4">
    <source>
        <dbReference type="ARBA" id="ARBA00022695"/>
    </source>
</evidence>
<dbReference type="Gene3D" id="1.10.8.60">
    <property type="match status" value="1"/>
</dbReference>